<keyword evidence="1" id="KW-1133">Transmembrane helix</keyword>
<dbReference type="InterPro" id="IPR002889">
    <property type="entry name" value="WSC_carb-bd"/>
</dbReference>
<feature type="non-terminal residue" evidence="4">
    <location>
        <position position="99"/>
    </location>
</feature>
<evidence type="ECO:0000313" key="3">
    <source>
        <dbReference type="EMBL" id="JAS57067.1"/>
    </source>
</evidence>
<dbReference type="EMBL" id="GECZ01009978">
    <property type="protein sequence ID" value="JAS59791.1"/>
    <property type="molecule type" value="Transcribed_RNA"/>
</dbReference>
<feature type="domain" description="WSC" evidence="2">
    <location>
        <begin position="49"/>
        <end position="99"/>
    </location>
</feature>
<accession>A0A1B6GBI9</accession>
<protein>
    <recommendedName>
        <fullName evidence="2">WSC domain-containing protein</fullName>
    </recommendedName>
</protein>
<dbReference type="EMBL" id="GECZ01012702">
    <property type="protein sequence ID" value="JAS57067.1"/>
    <property type="molecule type" value="Transcribed_RNA"/>
</dbReference>
<keyword evidence="1" id="KW-0472">Membrane</keyword>
<reference evidence="4" key="1">
    <citation type="submission" date="2015-11" db="EMBL/GenBank/DDBJ databases">
        <title>De novo transcriptome assembly of four potential Pierce s Disease insect vectors from Arizona vineyards.</title>
        <authorList>
            <person name="Tassone E.E."/>
        </authorList>
    </citation>
    <scope>NUCLEOTIDE SEQUENCE</scope>
</reference>
<keyword evidence="1" id="KW-0812">Transmembrane</keyword>
<name>A0A1B6GBI9_9HEMI</name>
<sequence>RQFSSLSARGSIFIMWACTVQLVAFLIPFFTLGKCQTLDSLFDVLETNYLGCYIDGGIDNRLMRGFQENFPQTLTPNVCKKFCFDKGYAFAGTQYSYEC</sequence>
<dbReference type="AlphaFoldDB" id="A0A1B6GBI9"/>
<evidence type="ECO:0000313" key="4">
    <source>
        <dbReference type="EMBL" id="JAS59791.1"/>
    </source>
</evidence>
<evidence type="ECO:0000259" key="2">
    <source>
        <dbReference type="Pfam" id="PF01822"/>
    </source>
</evidence>
<gene>
    <name evidence="4" type="ORF">g.32838</name>
    <name evidence="3" type="ORF">g.32839</name>
</gene>
<evidence type="ECO:0000256" key="1">
    <source>
        <dbReference type="SAM" id="Phobius"/>
    </source>
</evidence>
<proteinExistence type="predicted"/>
<dbReference type="Pfam" id="PF01822">
    <property type="entry name" value="WSC"/>
    <property type="match status" value="1"/>
</dbReference>
<organism evidence="4">
    <name type="scientific">Cuerna arida</name>
    <dbReference type="NCBI Taxonomy" id="1464854"/>
    <lineage>
        <taxon>Eukaryota</taxon>
        <taxon>Metazoa</taxon>
        <taxon>Ecdysozoa</taxon>
        <taxon>Arthropoda</taxon>
        <taxon>Hexapoda</taxon>
        <taxon>Insecta</taxon>
        <taxon>Pterygota</taxon>
        <taxon>Neoptera</taxon>
        <taxon>Paraneoptera</taxon>
        <taxon>Hemiptera</taxon>
        <taxon>Auchenorrhyncha</taxon>
        <taxon>Membracoidea</taxon>
        <taxon>Cicadellidae</taxon>
        <taxon>Cicadellinae</taxon>
        <taxon>Proconiini</taxon>
        <taxon>Cuerna</taxon>
    </lineage>
</organism>
<feature type="non-terminal residue" evidence="4">
    <location>
        <position position="1"/>
    </location>
</feature>
<feature type="transmembrane region" description="Helical" evidence="1">
    <location>
        <begin position="12"/>
        <end position="32"/>
    </location>
</feature>